<name>A0ABQ1NLR6_9ENTE</name>
<evidence type="ECO:0000313" key="1">
    <source>
        <dbReference type="EMBL" id="GGC77461.1"/>
    </source>
</evidence>
<accession>A0ABQ1NLR6</accession>
<dbReference type="RefSeq" id="WP_227011208.1">
    <property type="nucleotide sequence ID" value="NZ_BMKI01000001.1"/>
</dbReference>
<organism evidence="1 2">
    <name type="scientific">Enterococcus wangshanyuanii</name>
    <dbReference type="NCBI Taxonomy" id="2005703"/>
    <lineage>
        <taxon>Bacteria</taxon>
        <taxon>Bacillati</taxon>
        <taxon>Bacillota</taxon>
        <taxon>Bacilli</taxon>
        <taxon>Lactobacillales</taxon>
        <taxon>Enterococcaceae</taxon>
        <taxon>Enterococcus</taxon>
    </lineage>
</organism>
<reference evidence="2" key="1">
    <citation type="journal article" date="2019" name="Int. J. Syst. Evol. Microbiol.">
        <title>The Global Catalogue of Microorganisms (GCM) 10K type strain sequencing project: providing services to taxonomists for standard genome sequencing and annotation.</title>
        <authorList>
            <consortium name="The Broad Institute Genomics Platform"/>
            <consortium name="The Broad Institute Genome Sequencing Center for Infectious Disease"/>
            <person name="Wu L."/>
            <person name="Ma J."/>
        </authorList>
    </citation>
    <scope>NUCLEOTIDE SEQUENCE [LARGE SCALE GENOMIC DNA]</scope>
    <source>
        <strain evidence="2">CGMCC 1.15942</strain>
    </source>
</reference>
<proteinExistence type="predicted"/>
<dbReference type="EMBL" id="BMKI01000001">
    <property type="protein sequence ID" value="GGC77461.1"/>
    <property type="molecule type" value="Genomic_DNA"/>
</dbReference>
<dbReference type="Gene3D" id="3.10.180.10">
    <property type="entry name" value="2,3-Dihydroxybiphenyl 1,2-Dioxygenase, domain 1"/>
    <property type="match status" value="1"/>
</dbReference>
<evidence type="ECO:0000313" key="2">
    <source>
        <dbReference type="Proteomes" id="UP000630615"/>
    </source>
</evidence>
<gene>
    <name evidence="1" type="ORF">GCM10011573_03910</name>
</gene>
<dbReference type="CDD" id="cd06587">
    <property type="entry name" value="VOC"/>
    <property type="match status" value="1"/>
</dbReference>
<keyword evidence="2" id="KW-1185">Reference proteome</keyword>
<dbReference type="Proteomes" id="UP000630615">
    <property type="component" value="Unassembled WGS sequence"/>
</dbReference>
<sequence>MVKGIFETHLNVANYLESAKFYEQLPGIEPLHVDHHRKSVFFWVGGKGRGMLGIRENYPSRQIQRQHFAFEVEEN</sequence>
<dbReference type="InterPro" id="IPR029068">
    <property type="entry name" value="Glyas_Bleomycin-R_OHBP_Dase"/>
</dbReference>
<comment type="caution">
    <text evidence="1">The sequence shown here is derived from an EMBL/GenBank/DDBJ whole genome shotgun (WGS) entry which is preliminary data.</text>
</comment>
<dbReference type="SUPFAM" id="SSF54593">
    <property type="entry name" value="Glyoxalase/Bleomycin resistance protein/Dihydroxybiphenyl dioxygenase"/>
    <property type="match status" value="1"/>
</dbReference>
<protein>
    <submittedName>
        <fullName evidence="1">Uncharacterized protein</fullName>
    </submittedName>
</protein>